<dbReference type="HAMAP" id="MF_00181">
    <property type="entry name" value="Cytosol_peptidase_M17"/>
    <property type="match status" value="1"/>
</dbReference>
<evidence type="ECO:0000256" key="16">
    <source>
        <dbReference type="ARBA" id="ARBA00033172"/>
    </source>
</evidence>
<dbReference type="Pfam" id="PF02789">
    <property type="entry name" value="Peptidase_M17_N"/>
    <property type="match status" value="1"/>
</dbReference>
<reference evidence="21" key="1">
    <citation type="submission" date="2020-07" db="EMBL/GenBank/DDBJ databases">
        <title>Multicomponent nature underlies the extraordinary mechanical properties of spider dragline silk.</title>
        <authorList>
            <person name="Kono N."/>
            <person name="Nakamura H."/>
            <person name="Mori M."/>
            <person name="Yoshida Y."/>
            <person name="Ohtoshi R."/>
            <person name="Malay A.D."/>
            <person name="Moran D.A.P."/>
            <person name="Tomita M."/>
            <person name="Numata K."/>
            <person name="Arakawa K."/>
        </authorList>
    </citation>
    <scope>NUCLEOTIDE SEQUENCE</scope>
</reference>
<sequence>MKYYSGLDVSLKETFISIVDEKGKIVKEEVVASESDAIAKCLLDQDKRYEVIGIESGQLSISMCKELRSFGLPVVCVDARHMAAALSARINKNDKNDARGIAQMMRVGLYKEVLVKSDESCQIKVALGSRRQLICSKQQIFGTIRGLLKIHGIKLGKRSKFETFALRIQETINNVDEISRSSIEALLHSLKTIEESIRKLDKILSEQGRKDEDCKLLTTVPGVGVIVAMTYKAAIDDPYRFETSYTVGAYMGLSPRQYASGEVDRHGSISKMGPMECRTLLVQTVFSLPLFADDPVLLNCIETPEIYDLDARPKNFNSSNNLRRKPGSPNSATGELIHIVGRITDINCLPIQNAVVSIWHANSRGVNHYDKNIEDNQLDPNFAGSGRFVVNNLGYYNFITIAPGKIGDRAPHINFLVQHPDFPEFTTQMFFADHNCDNCADPVLEDFVSNGLASLLIAPFTYNDQVIKTYTFNITLGGLQLFATEMPAMKITISKISPDFKTIVMGLFEDNETVNDGGVLQGKQIIDNIKQFSDFNGSFGEFSSTILPEGKNVVVVGLGKKDEWNENKELNIGGKIYCELNRLKIKKAAILIEGNAVNVAYGAFLRSFKFDKYKTKKDEKITEVEEITVLVKDEQLSNAERSFEHLRQEGESIFLARSFITEPPNILYPESYADHIKKELTKLGLEIEVLDKKQMEEKKMGALLGVAQGSSKEPKLVVIKWNGASKEQKPIAFVGKGITFDTGGVSLKPSRGMESMKYDMAGSAAVVGVMHALAGRKAKVNAIGVVALAENAVGGNAQRPSDVVTSMSGQTIEVLNTDAEGRLILADALWYTQERFSPQFMIDLATLTGAIVVALGNNEYAGLFSNNDELANRLIDAGNEVSEKLWRFPMNETYDKIIDSPIADVQNIAPAGSGGDSIMAAEFLQRFVNETCWAHLDIAGTAWHEKGTDICPRGAVGFGVRLLNKLVEKYYEAND</sequence>
<evidence type="ECO:0000256" key="6">
    <source>
        <dbReference type="ARBA" id="ARBA00014190"/>
    </source>
</evidence>
<evidence type="ECO:0000256" key="5">
    <source>
        <dbReference type="ARBA" id="ARBA00012568"/>
    </source>
</evidence>
<organism evidence="21 22">
    <name type="scientific">Trichonephila clavata</name>
    <name type="common">Joro spider</name>
    <name type="synonym">Nephila clavata</name>
    <dbReference type="NCBI Taxonomy" id="2740835"/>
    <lineage>
        <taxon>Eukaryota</taxon>
        <taxon>Metazoa</taxon>
        <taxon>Ecdysozoa</taxon>
        <taxon>Arthropoda</taxon>
        <taxon>Chelicerata</taxon>
        <taxon>Arachnida</taxon>
        <taxon>Araneae</taxon>
        <taxon>Araneomorphae</taxon>
        <taxon>Entelegynae</taxon>
        <taxon>Araneoidea</taxon>
        <taxon>Nephilidae</taxon>
        <taxon>Trichonephila</taxon>
    </lineage>
</organism>
<evidence type="ECO:0000256" key="3">
    <source>
        <dbReference type="ARBA" id="ARBA00009528"/>
    </source>
</evidence>
<evidence type="ECO:0000256" key="11">
    <source>
        <dbReference type="ARBA" id="ARBA00023625"/>
    </source>
</evidence>
<dbReference type="PANTHER" id="PTHR11963">
    <property type="entry name" value="LEUCINE AMINOPEPTIDASE-RELATED"/>
    <property type="match status" value="1"/>
</dbReference>
<dbReference type="SUPFAM" id="SSF52949">
    <property type="entry name" value="Macro domain-like"/>
    <property type="match status" value="1"/>
</dbReference>
<dbReference type="GO" id="GO:0006313">
    <property type="term" value="P:DNA transposition"/>
    <property type="evidence" value="ECO:0007669"/>
    <property type="project" value="InterPro"/>
</dbReference>
<accession>A0A8X6LLA3</accession>
<dbReference type="InterPro" id="IPR015889">
    <property type="entry name" value="Intradiol_dOase_core"/>
</dbReference>
<dbReference type="NCBIfam" id="NF033542">
    <property type="entry name" value="transpos_IS110"/>
    <property type="match status" value="1"/>
</dbReference>
<evidence type="ECO:0000256" key="4">
    <source>
        <dbReference type="ARBA" id="ARBA00012565"/>
    </source>
</evidence>
<dbReference type="PROSITE" id="PS00631">
    <property type="entry name" value="CYTOSOL_AP"/>
    <property type="match status" value="1"/>
</dbReference>
<comment type="catalytic activity">
    <reaction evidence="10">
        <text>an S-substituted L-cysteinylglycine + H2O = an S-substituted L-cysteine + glycine</text>
        <dbReference type="Rhea" id="RHEA:60444"/>
        <dbReference type="ChEBI" id="CHEBI:15377"/>
        <dbReference type="ChEBI" id="CHEBI:57305"/>
        <dbReference type="ChEBI" id="CHEBI:58717"/>
        <dbReference type="ChEBI" id="CHEBI:143103"/>
        <dbReference type="EC" id="3.4.13.23"/>
    </reaction>
    <physiologicalReaction direction="left-to-right" evidence="10">
        <dbReference type="Rhea" id="RHEA:60445"/>
    </physiologicalReaction>
</comment>
<dbReference type="Pfam" id="PF00883">
    <property type="entry name" value="Peptidase_M17"/>
    <property type="match status" value="1"/>
</dbReference>
<dbReference type="EMBL" id="BMAO01006924">
    <property type="protein sequence ID" value="GFR12532.1"/>
    <property type="molecule type" value="Genomic_DNA"/>
</dbReference>
<dbReference type="InterPro" id="IPR002525">
    <property type="entry name" value="Transp_IS110-like_N"/>
</dbReference>
<dbReference type="Gene3D" id="3.40.220.10">
    <property type="entry name" value="Leucine Aminopeptidase, subunit E, domain 1"/>
    <property type="match status" value="1"/>
</dbReference>
<dbReference type="Gene3D" id="2.60.130.10">
    <property type="entry name" value="Aromatic compound dioxygenase"/>
    <property type="match status" value="1"/>
</dbReference>
<comment type="similarity">
    <text evidence="3">Belongs to the peptidase M17 family.</text>
</comment>
<dbReference type="EC" id="3.4.13.23" evidence="11"/>
<dbReference type="Pfam" id="PF00775">
    <property type="entry name" value="Dioxygenase_C"/>
    <property type="match status" value="1"/>
</dbReference>
<evidence type="ECO:0000313" key="22">
    <source>
        <dbReference type="Proteomes" id="UP000887116"/>
    </source>
</evidence>
<dbReference type="EC" id="3.4.11.5" evidence="5"/>
<keyword evidence="9" id="KW-0378">Hydrolase</keyword>
<evidence type="ECO:0000313" key="21">
    <source>
        <dbReference type="EMBL" id="GFR12532.1"/>
    </source>
</evidence>
<dbReference type="GO" id="GO:0008199">
    <property type="term" value="F:ferric iron binding"/>
    <property type="evidence" value="ECO:0007669"/>
    <property type="project" value="InterPro"/>
</dbReference>
<dbReference type="GO" id="GO:0006508">
    <property type="term" value="P:proteolysis"/>
    <property type="evidence" value="ECO:0007669"/>
    <property type="project" value="UniProtKB-KW"/>
</dbReference>
<dbReference type="NCBIfam" id="NF002074">
    <property type="entry name" value="PRK00913.1-4"/>
    <property type="match status" value="1"/>
</dbReference>
<comment type="catalytic activity">
    <reaction evidence="19">
        <text>L-cysteinylglycine + H2O = L-cysteine + glycine</text>
        <dbReference type="Rhea" id="RHEA:28783"/>
        <dbReference type="ChEBI" id="CHEBI:15377"/>
        <dbReference type="ChEBI" id="CHEBI:35235"/>
        <dbReference type="ChEBI" id="CHEBI:57305"/>
        <dbReference type="ChEBI" id="CHEBI:61694"/>
    </reaction>
    <physiologicalReaction direction="left-to-right" evidence="19">
        <dbReference type="Rhea" id="RHEA:28784"/>
    </physiologicalReaction>
</comment>
<dbReference type="GO" id="GO:0070006">
    <property type="term" value="F:metalloaminopeptidase activity"/>
    <property type="evidence" value="ECO:0007669"/>
    <property type="project" value="InterPro"/>
</dbReference>
<dbReference type="Pfam" id="PF01548">
    <property type="entry name" value="DEDD_Tnp_IS110"/>
    <property type="match status" value="1"/>
</dbReference>
<dbReference type="GO" id="GO:0005737">
    <property type="term" value="C:cytoplasm"/>
    <property type="evidence" value="ECO:0007669"/>
    <property type="project" value="InterPro"/>
</dbReference>
<comment type="catalytic activity">
    <reaction evidence="18">
        <text>S-benzyl-L-cysteinylglycine + H2O = S-benzyl-L-cysteine + glycine</text>
        <dbReference type="Rhea" id="RHEA:62568"/>
        <dbReference type="ChEBI" id="CHEBI:15377"/>
        <dbReference type="ChEBI" id="CHEBI:57305"/>
        <dbReference type="ChEBI" id="CHEBI:145802"/>
        <dbReference type="ChEBI" id="CHEBI:145803"/>
    </reaction>
    <physiologicalReaction direction="left-to-right" evidence="18">
        <dbReference type="Rhea" id="RHEA:62569"/>
    </physiologicalReaction>
</comment>
<dbReference type="SUPFAM" id="SSF53187">
    <property type="entry name" value="Zn-dependent exopeptidases"/>
    <property type="match status" value="1"/>
</dbReference>
<keyword evidence="7 21" id="KW-0031">Aminopeptidase</keyword>
<evidence type="ECO:0000256" key="8">
    <source>
        <dbReference type="ARBA" id="ARBA00022670"/>
    </source>
</evidence>
<protein>
    <recommendedName>
        <fullName evidence="6">Cytosol aminopeptidase</fullName>
        <ecNumber evidence="4">3.4.11.1</ecNumber>
        <ecNumber evidence="5">3.4.11.5</ecNumber>
        <ecNumber evidence="11">3.4.13.23</ecNumber>
    </recommendedName>
    <alternativeName>
        <fullName evidence="14">Cysteinylglycine-S-conjugate dipeptidase</fullName>
    </alternativeName>
    <alternativeName>
        <fullName evidence="15">Leucine aminopeptidase 3</fullName>
    </alternativeName>
    <alternativeName>
        <fullName evidence="16">Leucyl aminopeptidase</fullName>
    </alternativeName>
    <alternativeName>
        <fullName evidence="13">Proline aminopeptidase</fullName>
    </alternativeName>
    <alternativeName>
        <fullName evidence="12">Prolyl aminopeptidase</fullName>
    </alternativeName>
</protein>
<evidence type="ECO:0000256" key="9">
    <source>
        <dbReference type="ARBA" id="ARBA00022801"/>
    </source>
</evidence>
<dbReference type="GO" id="GO:0003677">
    <property type="term" value="F:DNA binding"/>
    <property type="evidence" value="ECO:0007669"/>
    <property type="project" value="InterPro"/>
</dbReference>
<dbReference type="Pfam" id="PF02371">
    <property type="entry name" value="Transposase_20"/>
    <property type="match status" value="1"/>
</dbReference>
<dbReference type="InterPro" id="IPR023042">
    <property type="entry name" value="Peptidase_M17_leu_NH2_pept"/>
</dbReference>
<evidence type="ECO:0000256" key="13">
    <source>
        <dbReference type="ARBA" id="ARBA00030930"/>
    </source>
</evidence>
<dbReference type="NCBIfam" id="NF002073">
    <property type="entry name" value="PRK00913.1-2"/>
    <property type="match status" value="1"/>
</dbReference>
<dbReference type="GO" id="GO:0018578">
    <property type="term" value="F:protocatechuate 3,4-dioxygenase activity"/>
    <property type="evidence" value="ECO:0007669"/>
    <property type="project" value="InterPro"/>
</dbReference>
<dbReference type="CDD" id="cd00433">
    <property type="entry name" value="Peptidase_M17"/>
    <property type="match status" value="1"/>
</dbReference>
<dbReference type="InterPro" id="IPR039387">
    <property type="entry name" value="3_4-PCD"/>
</dbReference>
<dbReference type="PANTHER" id="PTHR11963:SF23">
    <property type="entry name" value="CYTOSOL AMINOPEPTIDASE"/>
    <property type="match status" value="1"/>
</dbReference>
<comment type="caution">
    <text evidence="21">The sequence shown here is derived from an EMBL/GenBank/DDBJ whole genome shotgun (WGS) entry which is preliminary data.</text>
</comment>
<name>A0A8X6LLA3_TRICU</name>
<comment type="catalytic activity">
    <reaction evidence="2">
        <text>Release of N-terminal proline from a peptide.</text>
        <dbReference type="EC" id="3.4.11.5"/>
    </reaction>
</comment>
<proteinExistence type="inferred from homology"/>
<evidence type="ECO:0000256" key="15">
    <source>
        <dbReference type="ARBA" id="ARBA00031564"/>
    </source>
</evidence>
<dbReference type="CDD" id="cd03459">
    <property type="entry name" value="3_4-PCD"/>
    <property type="match status" value="1"/>
</dbReference>
<dbReference type="PRINTS" id="PR00481">
    <property type="entry name" value="LAMNOPPTDASE"/>
</dbReference>
<evidence type="ECO:0000256" key="14">
    <source>
        <dbReference type="ARBA" id="ARBA00030997"/>
    </source>
</evidence>
<gene>
    <name evidence="21" type="primary">pepA</name>
    <name evidence="21" type="ORF">TNCT_614631</name>
</gene>
<evidence type="ECO:0000256" key="17">
    <source>
        <dbReference type="ARBA" id="ARBA00045966"/>
    </source>
</evidence>
<dbReference type="InterPro" id="IPR000819">
    <property type="entry name" value="Peptidase_M17_C"/>
</dbReference>
<dbReference type="InterPro" id="IPR043472">
    <property type="entry name" value="Macro_dom-like"/>
</dbReference>
<dbReference type="NCBIfam" id="NF002077">
    <property type="entry name" value="PRK00913.2-4"/>
    <property type="match status" value="1"/>
</dbReference>
<dbReference type="InterPro" id="IPR011356">
    <property type="entry name" value="Leucine_aapep/pepB"/>
</dbReference>
<evidence type="ECO:0000256" key="18">
    <source>
        <dbReference type="ARBA" id="ARBA00047881"/>
    </source>
</evidence>
<dbReference type="InterPro" id="IPR003346">
    <property type="entry name" value="Transposase_20"/>
</dbReference>
<evidence type="ECO:0000256" key="2">
    <source>
        <dbReference type="ARBA" id="ARBA00001585"/>
    </source>
</evidence>
<dbReference type="NCBIfam" id="NF002075">
    <property type="entry name" value="PRK00913.2-2"/>
    <property type="match status" value="1"/>
</dbReference>
<dbReference type="SUPFAM" id="SSF49482">
    <property type="entry name" value="Aromatic compound dioxygenase"/>
    <property type="match status" value="1"/>
</dbReference>
<comment type="function">
    <text evidence="17">Cytosolic metallopeptidase that catalyzes the removal of unsubstituted N-terminal hydrophobic amino acids from various peptides. The presence of Zn(2+) ions is essential for the peptidase activity, and the association with other cofactors can modulate the substrate spectificity of the enzyme. For instance, in the presence of Mn(2+), it displays a specific Cys-Gly hydrolyzing activity of Cys-Gly-S-conjugates. Involved in the metabolism of glutathione and in the degradation of glutathione S-conjugates, which may play a role in the control of the cell redox status.</text>
</comment>
<feature type="domain" description="Cytosol aminopeptidase" evidence="20">
    <location>
        <begin position="816"/>
        <end position="823"/>
    </location>
</feature>
<dbReference type="InterPro" id="IPR000627">
    <property type="entry name" value="Intradiol_dOase_C"/>
</dbReference>
<dbReference type="Gene3D" id="3.40.630.10">
    <property type="entry name" value="Zn peptidases"/>
    <property type="match status" value="1"/>
</dbReference>
<evidence type="ECO:0000256" key="12">
    <source>
        <dbReference type="ARBA" id="ARBA00029605"/>
    </source>
</evidence>
<keyword evidence="8" id="KW-0645">Protease</keyword>
<evidence type="ECO:0000256" key="19">
    <source>
        <dbReference type="ARBA" id="ARBA00049107"/>
    </source>
</evidence>
<dbReference type="InterPro" id="IPR047650">
    <property type="entry name" value="Transpos_IS110"/>
</dbReference>
<dbReference type="EC" id="3.4.11.1" evidence="4"/>
<dbReference type="OrthoDB" id="6413943at2759"/>
<evidence type="ECO:0000256" key="10">
    <source>
        <dbReference type="ARBA" id="ARBA00023511"/>
    </source>
</evidence>
<dbReference type="GO" id="GO:0004803">
    <property type="term" value="F:transposase activity"/>
    <property type="evidence" value="ECO:0007669"/>
    <property type="project" value="InterPro"/>
</dbReference>
<comment type="catalytic activity">
    <reaction evidence="1">
        <text>Release of an N-terminal amino acid, Xaa-|-Yaa-, in which Xaa is preferably Leu, but may be other amino acids including Pro although not Arg or Lys, and Yaa may be Pro. Amino acid amides and methyl esters are also readily hydrolyzed, but rates on arylamides are exceedingly low.</text>
        <dbReference type="EC" id="3.4.11.1"/>
    </reaction>
</comment>
<evidence type="ECO:0000256" key="1">
    <source>
        <dbReference type="ARBA" id="ARBA00000135"/>
    </source>
</evidence>
<dbReference type="GO" id="GO:0030145">
    <property type="term" value="F:manganese ion binding"/>
    <property type="evidence" value="ECO:0007669"/>
    <property type="project" value="InterPro"/>
</dbReference>
<evidence type="ECO:0000259" key="20">
    <source>
        <dbReference type="PROSITE" id="PS00631"/>
    </source>
</evidence>
<dbReference type="Proteomes" id="UP000887116">
    <property type="component" value="Unassembled WGS sequence"/>
</dbReference>
<keyword evidence="22" id="KW-1185">Reference proteome</keyword>
<dbReference type="InterPro" id="IPR008283">
    <property type="entry name" value="Peptidase_M17_N"/>
</dbReference>
<dbReference type="AlphaFoldDB" id="A0A8X6LLA3"/>
<evidence type="ECO:0000256" key="7">
    <source>
        <dbReference type="ARBA" id="ARBA00022438"/>
    </source>
</evidence>